<proteinExistence type="predicted"/>
<gene>
    <name evidence="2" type="ORF">LSG31_09190</name>
</gene>
<dbReference type="RefSeq" id="WP_347438990.1">
    <property type="nucleotide sequence ID" value="NZ_CP089291.1"/>
</dbReference>
<feature type="compositionally biased region" description="Polar residues" evidence="1">
    <location>
        <begin position="1"/>
        <end position="17"/>
    </location>
</feature>
<feature type="region of interest" description="Disordered" evidence="1">
    <location>
        <begin position="1"/>
        <end position="56"/>
    </location>
</feature>
<reference evidence="2" key="1">
    <citation type="submission" date="2021-12" db="EMBL/GenBank/DDBJ databases">
        <title>Alicyclobacillaceae gen. nov., sp. nov., isolated from chalcocite enrichment system.</title>
        <authorList>
            <person name="Jiang Z."/>
        </authorList>
    </citation>
    <scope>NUCLEOTIDE SEQUENCE</scope>
    <source>
        <strain evidence="2">MYW30-H2</strain>
    </source>
</reference>
<feature type="compositionally biased region" description="Basic and acidic residues" evidence="1">
    <location>
        <begin position="47"/>
        <end position="56"/>
    </location>
</feature>
<keyword evidence="3" id="KW-1185">Reference proteome</keyword>
<evidence type="ECO:0000313" key="3">
    <source>
        <dbReference type="Proteomes" id="UP000830167"/>
    </source>
</evidence>
<organism evidence="2 3">
    <name type="scientific">Fodinisporobacter ferrooxydans</name>
    <dbReference type="NCBI Taxonomy" id="2901836"/>
    <lineage>
        <taxon>Bacteria</taxon>
        <taxon>Bacillati</taxon>
        <taxon>Bacillota</taxon>
        <taxon>Bacilli</taxon>
        <taxon>Bacillales</taxon>
        <taxon>Alicyclobacillaceae</taxon>
        <taxon>Fodinisporobacter</taxon>
    </lineage>
</organism>
<dbReference type="Proteomes" id="UP000830167">
    <property type="component" value="Chromosome"/>
</dbReference>
<protein>
    <submittedName>
        <fullName evidence="2">Uncharacterized protein</fullName>
    </submittedName>
</protein>
<evidence type="ECO:0000256" key="1">
    <source>
        <dbReference type="SAM" id="MobiDB-lite"/>
    </source>
</evidence>
<accession>A0ABY4CQS4</accession>
<name>A0ABY4CQS4_9BACL</name>
<sequence length="270" mass="30760">MNSKNTTGISADMTKQSATKENKNPFTFLKGVPSKSDKNKPVTLDNANKKEKDTKETIDSIRISNIDRTNKNVDTYGYFPIDTYKEFTTESNGNRFLNQYIGERLVEGNNVFIKSTQIVVSNHTLDHQVSYELYTIHNNHDILKVGFIDTAGEVSWSRLSEPVLMGQMQIGKDYDFHLDQHSLLEIIPKWFADLEISGTKFNRCLAVDEVRFINFNSKKTPILFKRTYYCKGIGSVLTVMNQTNGHDLNTITKNDNSVEYFIGMGIQGNQ</sequence>
<dbReference type="EMBL" id="CP089291">
    <property type="protein sequence ID" value="UOF92314.1"/>
    <property type="molecule type" value="Genomic_DNA"/>
</dbReference>
<evidence type="ECO:0000313" key="2">
    <source>
        <dbReference type="EMBL" id="UOF92314.1"/>
    </source>
</evidence>